<keyword evidence="3" id="KW-1185">Reference proteome</keyword>
<feature type="compositionally biased region" description="Basic and acidic residues" evidence="1">
    <location>
        <begin position="147"/>
        <end position="157"/>
    </location>
</feature>
<feature type="region of interest" description="Disordered" evidence="1">
    <location>
        <begin position="1"/>
        <end position="202"/>
    </location>
</feature>
<reference evidence="2" key="1">
    <citation type="journal article" date="2021" name="Nat. Commun.">
        <title>Genetic determinants of endophytism in the Arabidopsis root mycobiome.</title>
        <authorList>
            <person name="Mesny F."/>
            <person name="Miyauchi S."/>
            <person name="Thiergart T."/>
            <person name="Pickel B."/>
            <person name="Atanasova L."/>
            <person name="Karlsson M."/>
            <person name="Huettel B."/>
            <person name="Barry K.W."/>
            <person name="Haridas S."/>
            <person name="Chen C."/>
            <person name="Bauer D."/>
            <person name="Andreopoulos W."/>
            <person name="Pangilinan J."/>
            <person name="LaButti K."/>
            <person name="Riley R."/>
            <person name="Lipzen A."/>
            <person name="Clum A."/>
            <person name="Drula E."/>
            <person name="Henrissat B."/>
            <person name="Kohler A."/>
            <person name="Grigoriev I.V."/>
            <person name="Martin F.M."/>
            <person name="Hacquard S."/>
        </authorList>
    </citation>
    <scope>NUCLEOTIDE SEQUENCE</scope>
    <source>
        <strain evidence="2">MPI-SDFR-AT-0068</strain>
    </source>
</reference>
<feature type="compositionally biased region" description="Low complexity" evidence="1">
    <location>
        <begin position="298"/>
        <end position="318"/>
    </location>
</feature>
<feature type="region of interest" description="Disordered" evidence="1">
    <location>
        <begin position="245"/>
        <end position="439"/>
    </location>
</feature>
<dbReference type="AlphaFoldDB" id="A0A8K0S2N3"/>
<feature type="compositionally biased region" description="Polar residues" evidence="1">
    <location>
        <begin position="168"/>
        <end position="185"/>
    </location>
</feature>
<proteinExistence type="predicted"/>
<feature type="compositionally biased region" description="Polar residues" evidence="1">
    <location>
        <begin position="58"/>
        <end position="71"/>
    </location>
</feature>
<gene>
    <name evidence="2" type="ORF">BKA59DRAFT_75348</name>
</gene>
<feature type="compositionally biased region" description="Polar residues" evidence="1">
    <location>
        <begin position="346"/>
        <end position="367"/>
    </location>
</feature>
<feature type="compositionally biased region" description="Polar residues" evidence="1">
    <location>
        <begin position="415"/>
        <end position="428"/>
    </location>
</feature>
<dbReference type="Proteomes" id="UP000813427">
    <property type="component" value="Unassembled WGS sequence"/>
</dbReference>
<accession>A0A8K0S2N3</accession>
<evidence type="ECO:0000256" key="1">
    <source>
        <dbReference type="SAM" id="MobiDB-lite"/>
    </source>
</evidence>
<feature type="compositionally biased region" description="Low complexity" evidence="1">
    <location>
        <begin position="95"/>
        <end position="107"/>
    </location>
</feature>
<evidence type="ECO:0000313" key="3">
    <source>
        <dbReference type="Proteomes" id="UP000813427"/>
    </source>
</evidence>
<dbReference type="EMBL" id="JAGPXF010000002">
    <property type="protein sequence ID" value="KAH7256510.1"/>
    <property type="molecule type" value="Genomic_DNA"/>
</dbReference>
<protein>
    <submittedName>
        <fullName evidence="2">Uncharacterized protein</fullName>
    </submittedName>
</protein>
<name>A0A8K0S2N3_9HYPO</name>
<organism evidence="2 3">
    <name type="scientific">Fusarium tricinctum</name>
    <dbReference type="NCBI Taxonomy" id="61284"/>
    <lineage>
        <taxon>Eukaryota</taxon>
        <taxon>Fungi</taxon>
        <taxon>Dikarya</taxon>
        <taxon>Ascomycota</taxon>
        <taxon>Pezizomycotina</taxon>
        <taxon>Sordariomycetes</taxon>
        <taxon>Hypocreomycetidae</taxon>
        <taxon>Hypocreales</taxon>
        <taxon>Nectriaceae</taxon>
        <taxon>Fusarium</taxon>
        <taxon>Fusarium tricinctum species complex</taxon>
    </lineage>
</organism>
<feature type="compositionally biased region" description="Polar residues" evidence="1">
    <location>
        <begin position="1"/>
        <end position="11"/>
    </location>
</feature>
<feature type="compositionally biased region" description="Basic and acidic residues" evidence="1">
    <location>
        <begin position="110"/>
        <end position="119"/>
    </location>
</feature>
<comment type="caution">
    <text evidence="2">The sequence shown here is derived from an EMBL/GenBank/DDBJ whole genome shotgun (WGS) entry which is preliminary data.</text>
</comment>
<dbReference type="OrthoDB" id="5204927at2759"/>
<evidence type="ECO:0000313" key="2">
    <source>
        <dbReference type="EMBL" id="KAH7256510.1"/>
    </source>
</evidence>
<sequence length="439" mass="47775">MTTTMMYTTGASVEESTHSFAPTMSGSGRPRHRPKALQIHPLDPNELSAKLNDLSADNRGQPSQPGQSAYTEDSLRPPLSARSMGAPSPRTIPKMPMSPSVTTTVSSRSFKKDKIDDKLSPSSPSKPPRRGSIFDAFRFRGSNYTDEVQKQEDDVQKPARYRHVPQVAAQQFARTTTVEPLTQKASPKGMGPAPGPHSMNNGTMSLQEYNRQYRRAQSLCSGRAAGTYNLPTLASTAEIDEGLAQQKKLHTRGSRSWNGGRPELSRRMSTGNLWGKNDPQPPSPSRRDSTGVGGFQASSSSSARRGSASSSGFSDISSPFVRESGPITPLKQESGGNNSPHRRGSENSAATSGSRRGSFVNVPNPQHTAEIHRVDWSQSDQPIQARRDSKWAGLKQRKTSISQQKLSDEKETPSVIETGSQTSISPKSPKSGFLKRFMH</sequence>